<dbReference type="CDD" id="cd19961">
    <property type="entry name" value="EcYidC-like_peri"/>
    <property type="match status" value="1"/>
</dbReference>
<keyword evidence="9 13" id="KW-0472">Membrane</keyword>
<dbReference type="Pfam" id="PF02096">
    <property type="entry name" value="60KD_IMP"/>
    <property type="match status" value="1"/>
</dbReference>
<evidence type="ECO:0000256" key="8">
    <source>
        <dbReference type="ARBA" id="ARBA00022989"/>
    </source>
</evidence>
<evidence type="ECO:0000256" key="7">
    <source>
        <dbReference type="ARBA" id="ARBA00022927"/>
    </source>
</evidence>
<comment type="subunit">
    <text evidence="13">Interacts with the Sec translocase complex via SecD. Specifically interacts with transmembrane segments of nascent integral membrane proteins during membrane integration.</text>
</comment>
<feature type="transmembrane region" description="Helical" evidence="13">
    <location>
        <begin position="363"/>
        <end position="384"/>
    </location>
</feature>
<evidence type="ECO:0000256" key="5">
    <source>
        <dbReference type="ARBA" id="ARBA00022475"/>
    </source>
</evidence>
<dbReference type="EMBL" id="CP014671">
    <property type="protein sequence ID" value="ANX04381.1"/>
    <property type="molecule type" value="Genomic_DNA"/>
</dbReference>
<dbReference type="InterPro" id="IPR028053">
    <property type="entry name" value="Membr_insert_YidC_N"/>
</dbReference>
<evidence type="ECO:0000256" key="2">
    <source>
        <dbReference type="ARBA" id="ARBA00010527"/>
    </source>
</evidence>
<dbReference type="InterPro" id="IPR047196">
    <property type="entry name" value="YidC_ALB_C"/>
</dbReference>
<feature type="domain" description="Membrane insertase YidC N-terminal" evidence="16">
    <location>
        <begin position="75"/>
        <end position="352"/>
    </location>
</feature>
<evidence type="ECO:0000256" key="14">
    <source>
        <dbReference type="SAM" id="MobiDB-lite"/>
    </source>
</evidence>
<dbReference type="Proteomes" id="UP000092952">
    <property type="component" value="Chromosome"/>
</dbReference>
<dbReference type="PANTHER" id="PTHR12428:SF65">
    <property type="entry name" value="CYTOCHROME C OXIDASE ASSEMBLY PROTEIN COX18, MITOCHONDRIAL"/>
    <property type="match status" value="1"/>
</dbReference>
<protein>
    <recommendedName>
        <fullName evidence="3 13">Membrane protein insertase YidC</fullName>
    </recommendedName>
    <alternativeName>
        <fullName evidence="12 13">Foldase YidC</fullName>
    </alternativeName>
    <alternativeName>
        <fullName evidence="11 13">Membrane integrase YidC</fullName>
    </alternativeName>
    <alternativeName>
        <fullName evidence="13">Membrane protein YidC</fullName>
    </alternativeName>
</protein>
<dbReference type="Gene3D" id="2.70.98.90">
    <property type="match status" value="1"/>
</dbReference>
<dbReference type="GO" id="GO:0032977">
    <property type="term" value="F:membrane insertase activity"/>
    <property type="evidence" value="ECO:0007669"/>
    <property type="project" value="InterPro"/>
</dbReference>
<comment type="similarity">
    <text evidence="2 13">Belongs to the OXA1/ALB3/YidC family. Type 1 subfamily.</text>
</comment>
<dbReference type="NCBIfam" id="TIGR03592">
    <property type="entry name" value="yidC_oxa1_cterm"/>
    <property type="match status" value="1"/>
</dbReference>
<dbReference type="Pfam" id="PF14849">
    <property type="entry name" value="YidC_periplas"/>
    <property type="match status" value="1"/>
</dbReference>
<dbReference type="PRINTS" id="PR01900">
    <property type="entry name" value="YIDCPROTEIN"/>
</dbReference>
<evidence type="ECO:0000259" key="16">
    <source>
        <dbReference type="Pfam" id="PF14849"/>
    </source>
</evidence>
<dbReference type="InterPro" id="IPR001708">
    <property type="entry name" value="YidC/ALB3/OXA1/COX18"/>
</dbReference>
<dbReference type="InParanoid" id="A0A1B1YU95"/>
<keyword evidence="18" id="KW-1185">Reference proteome</keyword>
<dbReference type="RefSeq" id="WP_068804516.1">
    <property type="nucleotide sequence ID" value="NZ_CP014671.1"/>
</dbReference>
<comment type="function">
    <text evidence="13">Required for the insertion and/or proper folding and/or complex formation of integral membrane proteins into the membrane. Involved in integration of membrane proteins that insert both dependently and independently of the Sec translocase complex, as well as at least some lipoproteins. Aids folding of multispanning membrane proteins.</text>
</comment>
<dbReference type="HAMAP" id="MF_01810">
    <property type="entry name" value="YidC_type1"/>
    <property type="match status" value="1"/>
</dbReference>
<evidence type="ECO:0000256" key="6">
    <source>
        <dbReference type="ARBA" id="ARBA00022692"/>
    </source>
</evidence>
<dbReference type="InterPro" id="IPR038221">
    <property type="entry name" value="YidC_periplasmic_sf"/>
</dbReference>
<evidence type="ECO:0000256" key="1">
    <source>
        <dbReference type="ARBA" id="ARBA00004429"/>
    </source>
</evidence>
<feature type="compositionally biased region" description="Polar residues" evidence="14">
    <location>
        <begin position="30"/>
        <end position="41"/>
    </location>
</feature>
<evidence type="ECO:0000256" key="11">
    <source>
        <dbReference type="ARBA" id="ARBA00033245"/>
    </source>
</evidence>
<evidence type="ECO:0000256" key="10">
    <source>
        <dbReference type="ARBA" id="ARBA00023186"/>
    </source>
</evidence>
<accession>A0A1B1YU95</accession>
<dbReference type="NCBIfam" id="NF002352">
    <property type="entry name" value="PRK01318.1-3"/>
    <property type="match status" value="1"/>
</dbReference>
<dbReference type="CDD" id="cd20070">
    <property type="entry name" value="5TM_YidC_Alb3"/>
    <property type="match status" value="1"/>
</dbReference>
<evidence type="ECO:0000256" key="12">
    <source>
        <dbReference type="ARBA" id="ARBA00033342"/>
    </source>
</evidence>
<comment type="subcellular location">
    <subcellularLocation>
        <location evidence="1">Cell inner membrane</location>
        <topology evidence="1">Multi-pass membrane protein</topology>
    </subcellularLocation>
    <subcellularLocation>
        <location evidence="13">Cell membrane</location>
        <topology evidence="13">Multi-pass membrane protein</topology>
    </subcellularLocation>
</comment>
<proteinExistence type="inferred from homology"/>
<dbReference type="InterPro" id="IPR019998">
    <property type="entry name" value="Membr_insert_YidC"/>
</dbReference>
<dbReference type="STRING" id="1810504.PG2T_09450"/>
<dbReference type="InterPro" id="IPR028055">
    <property type="entry name" value="YidC/Oxa/ALB_C"/>
</dbReference>
<keyword evidence="7 13" id="KW-0653">Protein transport</keyword>
<feature type="transmembrane region" description="Helical" evidence="13">
    <location>
        <begin position="506"/>
        <end position="528"/>
    </location>
</feature>
<sequence>METVRLVLVTLLLVITFFIYQAWQAQRPQPVQPPSIEQGTLPTPAVSQSAPVPGAPAAAAGPVAPPAARPSGTPVAVSTDVMNVQIDTAGGDITRLDLTAYRAHAGPDAPPYSILDVAPPRLFESQTGLLSAEAGRAPDHQATFTAAANSYQLAPGADTLEVPLSWTDAGSGIEVRKVYRFARGRYDIGLRYEVRNTGSQPWQAQPYTQLMRRKGADAQGSIFMPASFQGAVYYSAADKYRKIGYDDMLKAPLATTLSDGWVGLSEHYFLAAFLLTQGQAQNCYTKALADERFLAGCIAGPLSVEPGQTASWETRLYAGPKAQDSLEDVAPGLALTVDYGKLTVLAQPVFWLMRTIHNFVGNWGVAIILVTLLIKLAFYQLSAASYRSMAHMRKVQPKIMALRERYKEDRQQLNEKMMELYRTEKINPLGGCLPIVVQIPVFIALYWVLLESVELRHAPFALWIRDLSGADPYYVLPVLMGVSMFLQQRMTPMIGMEPMQRRIMLAMPLVFTVFFALFPAGLVLYWFVNNVLSISQQWFINRQLERKAAA</sequence>
<dbReference type="PANTHER" id="PTHR12428">
    <property type="entry name" value="OXA1"/>
    <property type="match status" value="1"/>
</dbReference>
<keyword evidence="8 13" id="KW-1133">Transmembrane helix</keyword>
<dbReference type="NCBIfam" id="NF002353">
    <property type="entry name" value="PRK01318.1-4"/>
    <property type="match status" value="1"/>
</dbReference>
<feature type="region of interest" description="Disordered" evidence="14">
    <location>
        <begin position="30"/>
        <end position="72"/>
    </location>
</feature>
<dbReference type="GO" id="GO:0005886">
    <property type="term" value="C:plasma membrane"/>
    <property type="evidence" value="ECO:0007669"/>
    <property type="project" value="UniProtKB-SubCell"/>
</dbReference>
<dbReference type="PRINTS" id="PR00701">
    <property type="entry name" value="60KDINNERMP"/>
</dbReference>
<keyword evidence="10 13" id="KW-0143">Chaperone</keyword>
<feature type="compositionally biased region" description="Low complexity" evidence="14">
    <location>
        <begin position="44"/>
        <end position="62"/>
    </location>
</feature>
<evidence type="ECO:0000256" key="9">
    <source>
        <dbReference type="ARBA" id="ARBA00023136"/>
    </source>
</evidence>
<dbReference type="GO" id="GO:0051205">
    <property type="term" value="P:protein insertion into membrane"/>
    <property type="evidence" value="ECO:0007669"/>
    <property type="project" value="TreeGrafter"/>
</dbReference>
<dbReference type="KEGG" id="gbi:PG2T_09450"/>
<evidence type="ECO:0000256" key="4">
    <source>
        <dbReference type="ARBA" id="ARBA00022448"/>
    </source>
</evidence>
<keyword evidence="6 13" id="KW-0812">Transmembrane</keyword>
<keyword evidence="4 13" id="KW-0813">Transport</keyword>
<evidence type="ECO:0000259" key="15">
    <source>
        <dbReference type="Pfam" id="PF02096"/>
    </source>
</evidence>
<evidence type="ECO:0000313" key="18">
    <source>
        <dbReference type="Proteomes" id="UP000092952"/>
    </source>
</evidence>
<feature type="transmembrane region" description="Helical" evidence="13">
    <location>
        <begin position="426"/>
        <end position="449"/>
    </location>
</feature>
<reference evidence="18" key="1">
    <citation type="submission" date="2016-03" db="EMBL/GenBank/DDBJ databases">
        <title>Complete genome sequence of Solimmundus cernigliae, representing a novel lineage of polycyclic aromatic hydrocarbon degraders within the Gammaproteobacteria.</title>
        <authorList>
            <person name="Singleton D.R."/>
            <person name="Dickey A.N."/>
            <person name="Scholl E.H."/>
            <person name="Wright F.A."/>
            <person name="Aitken M.D."/>
        </authorList>
    </citation>
    <scope>NUCLEOTIDE SEQUENCE [LARGE SCALE GENOMIC DNA]</scope>
    <source>
        <strain evidence="18">TR3.2</strain>
    </source>
</reference>
<dbReference type="NCBIfam" id="TIGR03593">
    <property type="entry name" value="yidC_nterm"/>
    <property type="match status" value="1"/>
</dbReference>
<dbReference type="GO" id="GO:0015031">
    <property type="term" value="P:protein transport"/>
    <property type="evidence" value="ECO:0007669"/>
    <property type="project" value="UniProtKB-KW"/>
</dbReference>
<name>A0A1B1YU95_9GAMM</name>
<keyword evidence="5 13" id="KW-1003">Cell membrane</keyword>
<feature type="domain" description="Membrane insertase YidC/Oxa/ALB C-terminal" evidence="15">
    <location>
        <begin position="363"/>
        <end position="542"/>
    </location>
</feature>
<dbReference type="AlphaFoldDB" id="A0A1B1YU95"/>
<feature type="transmembrane region" description="Helical" evidence="13">
    <location>
        <begin position="469"/>
        <end position="486"/>
    </location>
</feature>
<dbReference type="OrthoDB" id="9780552at2"/>
<evidence type="ECO:0000256" key="3">
    <source>
        <dbReference type="ARBA" id="ARBA00015325"/>
    </source>
</evidence>
<dbReference type="FunCoup" id="A0A1B1YU95">
    <property type="interactions" value="307"/>
</dbReference>
<evidence type="ECO:0000313" key="17">
    <source>
        <dbReference type="EMBL" id="ANX04381.1"/>
    </source>
</evidence>
<evidence type="ECO:0000256" key="13">
    <source>
        <dbReference type="HAMAP-Rule" id="MF_01810"/>
    </source>
</evidence>
<organism evidence="17 18">
    <name type="scientific">Immundisolibacter cernigliae</name>
    <dbReference type="NCBI Taxonomy" id="1810504"/>
    <lineage>
        <taxon>Bacteria</taxon>
        <taxon>Pseudomonadati</taxon>
        <taxon>Pseudomonadota</taxon>
        <taxon>Gammaproteobacteria</taxon>
        <taxon>Immundisolibacterales</taxon>
        <taxon>Immundisolibacteraceae</taxon>
        <taxon>Immundisolibacter</taxon>
    </lineage>
</organism>
<gene>
    <name evidence="13" type="primary">yidC</name>
    <name evidence="17" type="ORF">PG2T_09450</name>
</gene>